<evidence type="ECO:0000259" key="9">
    <source>
        <dbReference type="PROSITE" id="PS51352"/>
    </source>
</evidence>
<evidence type="ECO:0000313" key="11">
    <source>
        <dbReference type="Proteomes" id="UP000230251"/>
    </source>
</evidence>
<dbReference type="Proteomes" id="UP000230251">
    <property type="component" value="Unassembled WGS sequence"/>
</dbReference>
<evidence type="ECO:0000256" key="5">
    <source>
        <dbReference type="ARBA" id="ARBA00023284"/>
    </source>
</evidence>
<evidence type="ECO:0000256" key="8">
    <source>
        <dbReference type="PIRSR" id="PIRSR000077-4"/>
    </source>
</evidence>
<evidence type="ECO:0000313" key="10">
    <source>
        <dbReference type="EMBL" id="PJC24528.1"/>
    </source>
</evidence>
<keyword evidence="4 8" id="KW-1015">Disulfide bond</keyword>
<dbReference type="InterPro" id="IPR005746">
    <property type="entry name" value="Thioredoxin"/>
</dbReference>
<dbReference type="CDD" id="cd02947">
    <property type="entry name" value="TRX_family"/>
    <property type="match status" value="1"/>
</dbReference>
<keyword evidence="5 8" id="KW-0676">Redox-active center</keyword>
<dbReference type="PRINTS" id="PR00421">
    <property type="entry name" value="THIOREDOXIN"/>
</dbReference>
<evidence type="ECO:0000256" key="7">
    <source>
        <dbReference type="PIRSR" id="PIRSR000077-1"/>
    </source>
</evidence>
<dbReference type="PROSITE" id="PS51352">
    <property type="entry name" value="THIOREDOXIN_2"/>
    <property type="match status" value="1"/>
</dbReference>
<feature type="domain" description="Thioredoxin" evidence="9">
    <location>
        <begin position="1"/>
        <end position="103"/>
    </location>
</feature>
<reference evidence="11" key="1">
    <citation type="submission" date="2017-09" db="EMBL/GenBank/DDBJ databases">
        <title>Depth-based differentiation of microbial function through sediment-hosted aquifers and enrichment of novel symbionts in the deep terrestrial subsurface.</title>
        <authorList>
            <person name="Probst A.J."/>
            <person name="Ladd B."/>
            <person name="Jarett J.K."/>
            <person name="Geller-Mcgrath D.E."/>
            <person name="Sieber C.M.K."/>
            <person name="Emerson J.B."/>
            <person name="Anantharaman K."/>
            <person name="Thomas B.C."/>
            <person name="Malmstrom R."/>
            <person name="Stieglmeier M."/>
            <person name="Klingl A."/>
            <person name="Woyke T."/>
            <person name="Ryan C.M."/>
            <person name="Banfield J.F."/>
        </authorList>
    </citation>
    <scope>NUCLEOTIDE SEQUENCE [LARGE SCALE GENOMIC DNA]</scope>
</reference>
<evidence type="ECO:0000256" key="1">
    <source>
        <dbReference type="ARBA" id="ARBA00008987"/>
    </source>
</evidence>
<protein>
    <recommendedName>
        <fullName evidence="6">Thioredoxin</fullName>
    </recommendedName>
</protein>
<dbReference type="PANTHER" id="PTHR45663">
    <property type="entry name" value="GEO12009P1"/>
    <property type="match status" value="1"/>
</dbReference>
<sequence>MTKIITKETFDLDVLEVSKEKPVLVDFFAQWCMPCKMMAPILDDLSEDVGKEAVIVKVDVDEERQLAEEFGIMSIPTMYIFREGKIVEKMVGLKAQEELKTML</sequence>
<dbReference type="Pfam" id="PF00085">
    <property type="entry name" value="Thioredoxin"/>
    <property type="match status" value="1"/>
</dbReference>
<feature type="active site" description="Nucleophile" evidence="7">
    <location>
        <position position="32"/>
    </location>
</feature>
<dbReference type="PANTHER" id="PTHR45663:SF11">
    <property type="entry name" value="GEO12009P1"/>
    <property type="match status" value="1"/>
</dbReference>
<evidence type="ECO:0000256" key="4">
    <source>
        <dbReference type="ARBA" id="ARBA00023157"/>
    </source>
</evidence>
<feature type="active site" description="Nucleophile" evidence="7">
    <location>
        <position position="35"/>
    </location>
</feature>
<accession>A0A2M8EP64</accession>
<dbReference type="GO" id="GO:0005829">
    <property type="term" value="C:cytosol"/>
    <property type="evidence" value="ECO:0007669"/>
    <property type="project" value="TreeGrafter"/>
</dbReference>
<dbReference type="InterPro" id="IPR036249">
    <property type="entry name" value="Thioredoxin-like_sf"/>
</dbReference>
<feature type="non-terminal residue" evidence="10">
    <location>
        <position position="103"/>
    </location>
</feature>
<feature type="site" description="Contributes to redox potential value" evidence="7">
    <location>
        <position position="34"/>
    </location>
</feature>
<comment type="caution">
    <text evidence="10">The sequence shown here is derived from an EMBL/GenBank/DDBJ whole genome shotgun (WGS) entry which is preliminary data.</text>
</comment>
<dbReference type="InterPro" id="IPR013766">
    <property type="entry name" value="Thioredoxin_domain"/>
</dbReference>
<evidence type="ECO:0000256" key="2">
    <source>
        <dbReference type="ARBA" id="ARBA00022448"/>
    </source>
</evidence>
<keyword evidence="2" id="KW-0813">Transport</keyword>
<organism evidence="10 11">
    <name type="scientific">Candidatus Uhrbacteria bacterium CG_4_9_14_0_2_um_filter_41_50</name>
    <dbReference type="NCBI Taxonomy" id="1975031"/>
    <lineage>
        <taxon>Bacteria</taxon>
        <taxon>Candidatus Uhriibacteriota</taxon>
    </lineage>
</organism>
<gene>
    <name evidence="10" type="primary">trxA</name>
    <name evidence="10" type="ORF">CO057_02235</name>
</gene>
<dbReference type="EMBL" id="PFSI01000035">
    <property type="protein sequence ID" value="PJC24528.1"/>
    <property type="molecule type" value="Genomic_DNA"/>
</dbReference>
<feature type="site" description="Deprotonates C-terminal active site Cys" evidence="7">
    <location>
        <position position="26"/>
    </location>
</feature>
<dbReference type="Gene3D" id="3.40.30.10">
    <property type="entry name" value="Glutaredoxin"/>
    <property type="match status" value="1"/>
</dbReference>
<evidence type="ECO:0000256" key="3">
    <source>
        <dbReference type="ARBA" id="ARBA00022982"/>
    </source>
</evidence>
<comment type="similarity">
    <text evidence="1">Belongs to the thioredoxin family.</text>
</comment>
<dbReference type="FunFam" id="3.40.30.10:FF:000001">
    <property type="entry name" value="Thioredoxin"/>
    <property type="match status" value="1"/>
</dbReference>
<dbReference type="NCBIfam" id="TIGR01068">
    <property type="entry name" value="thioredoxin"/>
    <property type="match status" value="1"/>
</dbReference>
<evidence type="ECO:0000256" key="6">
    <source>
        <dbReference type="NCBIfam" id="TIGR01068"/>
    </source>
</evidence>
<keyword evidence="3" id="KW-0249">Electron transport</keyword>
<proteinExistence type="inferred from homology"/>
<feature type="site" description="Contributes to redox potential value" evidence="7">
    <location>
        <position position="33"/>
    </location>
</feature>
<dbReference type="GO" id="GO:0045454">
    <property type="term" value="P:cell redox homeostasis"/>
    <property type="evidence" value="ECO:0007669"/>
    <property type="project" value="TreeGrafter"/>
</dbReference>
<dbReference type="PIRSF" id="PIRSF000077">
    <property type="entry name" value="Thioredoxin"/>
    <property type="match status" value="1"/>
</dbReference>
<dbReference type="GO" id="GO:0015035">
    <property type="term" value="F:protein-disulfide reductase activity"/>
    <property type="evidence" value="ECO:0007669"/>
    <property type="project" value="UniProtKB-UniRule"/>
</dbReference>
<feature type="disulfide bond" description="Redox-active" evidence="8">
    <location>
        <begin position="32"/>
        <end position="35"/>
    </location>
</feature>
<dbReference type="AlphaFoldDB" id="A0A2M8EP64"/>
<dbReference type="SUPFAM" id="SSF52833">
    <property type="entry name" value="Thioredoxin-like"/>
    <property type="match status" value="1"/>
</dbReference>
<name>A0A2M8EP64_9BACT</name>